<sequence>MKPNTRSLPVLLLLLLLLLLSTTLSNIAQVEARSIRHDRASSASRKAEGSSSQVHVDLGADKRNPKELVDSSFRRIPPSTSNPIGNKYSVLSVTVPGSTLVYKEKGAEDSRYQDL</sequence>
<feature type="compositionally biased region" description="Basic and acidic residues" evidence="1">
    <location>
        <begin position="38"/>
        <end position="48"/>
    </location>
</feature>
<evidence type="ECO:0000313" key="4">
    <source>
        <dbReference type="Proteomes" id="UP001396334"/>
    </source>
</evidence>
<accession>A0ABR2PMJ3</accession>
<feature type="region of interest" description="Disordered" evidence="1">
    <location>
        <begin position="38"/>
        <end position="67"/>
    </location>
</feature>
<evidence type="ECO:0000256" key="1">
    <source>
        <dbReference type="SAM" id="MobiDB-lite"/>
    </source>
</evidence>
<gene>
    <name evidence="3" type="ORF">V6N11_064071</name>
</gene>
<proteinExistence type="predicted"/>
<evidence type="ECO:0000313" key="3">
    <source>
        <dbReference type="EMBL" id="KAK8989653.1"/>
    </source>
</evidence>
<keyword evidence="2" id="KW-0732">Signal</keyword>
<dbReference type="EMBL" id="JBBPBN010000056">
    <property type="protein sequence ID" value="KAK8989653.1"/>
    <property type="molecule type" value="Genomic_DNA"/>
</dbReference>
<comment type="caution">
    <text evidence="3">The sequence shown here is derived from an EMBL/GenBank/DDBJ whole genome shotgun (WGS) entry which is preliminary data.</text>
</comment>
<reference evidence="3 4" key="1">
    <citation type="journal article" date="2024" name="G3 (Bethesda)">
        <title>Genome assembly of Hibiscus sabdariffa L. provides insights into metabolisms of medicinal natural products.</title>
        <authorList>
            <person name="Kim T."/>
        </authorList>
    </citation>
    <scope>NUCLEOTIDE SEQUENCE [LARGE SCALE GENOMIC DNA]</scope>
    <source>
        <strain evidence="3">TK-2024</strain>
        <tissue evidence="3">Old leaves</tissue>
    </source>
</reference>
<feature type="signal peptide" evidence="2">
    <location>
        <begin position="1"/>
        <end position="25"/>
    </location>
</feature>
<dbReference type="Proteomes" id="UP001396334">
    <property type="component" value="Unassembled WGS sequence"/>
</dbReference>
<feature type="chain" id="PRO_5045324240" evidence="2">
    <location>
        <begin position="26"/>
        <end position="115"/>
    </location>
</feature>
<evidence type="ECO:0000256" key="2">
    <source>
        <dbReference type="SAM" id="SignalP"/>
    </source>
</evidence>
<feature type="compositionally biased region" description="Basic and acidic residues" evidence="1">
    <location>
        <begin position="58"/>
        <end position="67"/>
    </location>
</feature>
<keyword evidence="4" id="KW-1185">Reference proteome</keyword>
<name>A0ABR2PMJ3_9ROSI</name>
<organism evidence="3 4">
    <name type="scientific">Hibiscus sabdariffa</name>
    <name type="common">roselle</name>
    <dbReference type="NCBI Taxonomy" id="183260"/>
    <lineage>
        <taxon>Eukaryota</taxon>
        <taxon>Viridiplantae</taxon>
        <taxon>Streptophyta</taxon>
        <taxon>Embryophyta</taxon>
        <taxon>Tracheophyta</taxon>
        <taxon>Spermatophyta</taxon>
        <taxon>Magnoliopsida</taxon>
        <taxon>eudicotyledons</taxon>
        <taxon>Gunneridae</taxon>
        <taxon>Pentapetalae</taxon>
        <taxon>rosids</taxon>
        <taxon>malvids</taxon>
        <taxon>Malvales</taxon>
        <taxon>Malvaceae</taxon>
        <taxon>Malvoideae</taxon>
        <taxon>Hibiscus</taxon>
    </lineage>
</organism>
<protein>
    <submittedName>
        <fullName evidence="3">Uncharacterized protein</fullName>
    </submittedName>
</protein>